<dbReference type="InterPro" id="IPR040836">
    <property type="entry name" value="SAVED"/>
</dbReference>
<reference evidence="2 3" key="1">
    <citation type="submission" date="2021-03" db="EMBL/GenBank/DDBJ databases">
        <title>Genomic Encyclopedia of Type Strains, Phase IV (KMG-IV): sequencing the most valuable type-strain genomes for metagenomic binning, comparative biology and taxonomic classification.</title>
        <authorList>
            <person name="Goeker M."/>
        </authorList>
    </citation>
    <scope>NUCLEOTIDE SEQUENCE [LARGE SCALE GENOMIC DNA]</scope>
    <source>
        <strain evidence="2 3">DSM 26048</strain>
    </source>
</reference>
<name>A0ABS4J492_9BACL</name>
<accession>A0ABS4J492</accession>
<dbReference type="EMBL" id="JAGGLB010000027">
    <property type="protein sequence ID" value="MBP1994656.1"/>
    <property type="molecule type" value="Genomic_DNA"/>
</dbReference>
<dbReference type="CDD" id="cd00085">
    <property type="entry name" value="HNHc"/>
    <property type="match status" value="1"/>
</dbReference>
<dbReference type="InterPro" id="IPR003615">
    <property type="entry name" value="HNH_nuc"/>
</dbReference>
<comment type="caution">
    <text evidence="2">The sequence shown here is derived from an EMBL/GenBank/DDBJ whole genome shotgun (WGS) entry which is preliminary data.</text>
</comment>
<dbReference type="Pfam" id="PF18145">
    <property type="entry name" value="SAVED"/>
    <property type="match status" value="1"/>
</dbReference>
<feature type="domain" description="SMODS-associated and fused to various effectors" evidence="1">
    <location>
        <begin position="182"/>
        <end position="374"/>
    </location>
</feature>
<evidence type="ECO:0000259" key="1">
    <source>
        <dbReference type="Pfam" id="PF18145"/>
    </source>
</evidence>
<evidence type="ECO:0000313" key="3">
    <source>
        <dbReference type="Proteomes" id="UP001519287"/>
    </source>
</evidence>
<sequence>MSETVVPQPVRYMLWGKAAGRCQYRGCNEQLHIDPKTKSLMNRSYIAHIIADSPGGPRGDEVLSPKLAKDISNLMLLCDTHHRLIDVKDVDGHPAELLRAMKKEHEQRIELVTQIQEDRQSLVVLYGSNIGDHSYPVSYERSVTALLPERYPAEPRPIELGWKNSLYSDHEEDFWKIESENLKRQVQTKLMPLLTSGSTKHLSLFALAPQPLLISLGAMLSDLFPADVYQLQREPVQKWGWDDNAGDLEFLIQAPEEIHPTVALNISLSATIAPSRIIEVLGQDVSIWTLTIQIPNNDFMKSKFHLRAFRQTLRVLLDRIKSAHGQNNQLNIFPAMAVSAAVEVGRIWMPKADLPLVIYDQNKKSDRFERALEIAKRNEGSF</sequence>
<protein>
    <recommendedName>
        <fullName evidence="1">SMODS-associated and fused to various effectors domain-containing protein</fullName>
    </recommendedName>
</protein>
<gene>
    <name evidence="2" type="ORF">J2Z66_006295</name>
</gene>
<evidence type="ECO:0000313" key="2">
    <source>
        <dbReference type="EMBL" id="MBP1994656.1"/>
    </source>
</evidence>
<dbReference type="Proteomes" id="UP001519287">
    <property type="component" value="Unassembled WGS sequence"/>
</dbReference>
<proteinExistence type="predicted"/>
<keyword evidence="3" id="KW-1185">Reference proteome</keyword>
<organism evidence="2 3">
    <name type="scientific">Paenibacillus eucommiae</name>
    <dbReference type="NCBI Taxonomy" id="1355755"/>
    <lineage>
        <taxon>Bacteria</taxon>
        <taxon>Bacillati</taxon>
        <taxon>Bacillota</taxon>
        <taxon>Bacilli</taxon>
        <taxon>Bacillales</taxon>
        <taxon>Paenibacillaceae</taxon>
        <taxon>Paenibacillus</taxon>
    </lineage>
</organism>
<dbReference type="NCBIfam" id="NF033611">
    <property type="entry name" value="SAVED"/>
    <property type="match status" value="1"/>
</dbReference>
<dbReference type="RefSeq" id="WP_209976492.1">
    <property type="nucleotide sequence ID" value="NZ_JAGGLB010000027.1"/>
</dbReference>